<dbReference type="EMBL" id="JBHSBN010000023">
    <property type="protein sequence ID" value="MFC4109322.1"/>
    <property type="molecule type" value="Genomic_DNA"/>
</dbReference>
<name>A0ABV8KTV7_9ACTN</name>
<keyword evidence="2" id="KW-1185">Reference proteome</keyword>
<reference evidence="2" key="1">
    <citation type="journal article" date="2019" name="Int. J. Syst. Evol. Microbiol.">
        <title>The Global Catalogue of Microorganisms (GCM) 10K type strain sequencing project: providing services to taxonomists for standard genome sequencing and annotation.</title>
        <authorList>
            <consortium name="The Broad Institute Genomics Platform"/>
            <consortium name="The Broad Institute Genome Sequencing Center for Infectious Disease"/>
            <person name="Wu L."/>
            <person name="Ma J."/>
        </authorList>
    </citation>
    <scope>NUCLEOTIDE SEQUENCE [LARGE SCALE GENOMIC DNA]</scope>
    <source>
        <strain evidence="2">2902at01</strain>
    </source>
</reference>
<organism evidence="1 2">
    <name type="scientific">Micromonospora zhanjiangensis</name>
    <dbReference type="NCBI Taxonomy" id="1522057"/>
    <lineage>
        <taxon>Bacteria</taxon>
        <taxon>Bacillati</taxon>
        <taxon>Actinomycetota</taxon>
        <taxon>Actinomycetes</taxon>
        <taxon>Micromonosporales</taxon>
        <taxon>Micromonosporaceae</taxon>
        <taxon>Micromonospora</taxon>
    </lineage>
</organism>
<accession>A0ABV8KTV7</accession>
<comment type="caution">
    <text evidence="1">The sequence shown here is derived from an EMBL/GenBank/DDBJ whole genome shotgun (WGS) entry which is preliminary data.</text>
</comment>
<protein>
    <recommendedName>
        <fullName evidence="3">Nucleoside 2-deoxyribosyltransferase</fullName>
    </recommendedName>
</protein>
<gene>
    <name evidence="1" type="ORF">ACFOX0_25750</name>
</gene>
<sequence length="201" mass="21269">MPLSVYCSGSILKGADDARRPCWTDAERKDVAEGAAPYDVVFLNPDDPIPDAGNTLGQFGRDMYQVLLATAVIVDARVRRGLGIGVEMAAAAALGTPLVVVAPHNSQYRSDVLEYRGVTVNNYVHPHVASLATVVVDDFVAAGAALASLAPGTRTPRPVPTWLSAALTEYEDNVLGVDSPMLEAMRRLGATVRPTASPLSR</sequence>
<evidence type="ECO:0008006" key="3">
    <source>
        <dbReference type="Google" id="ProtNLM"/>
    </source>
</evidence>
<evidence type="ECO:0000313" key="2">
    <source>
        <dbReference type="Proteomes" id="UP001595868"/>
    </source>
</evidence>
<dbReference type="Proteomes" id="UP001595868">
    <property type="component" value="Unassembled WGS sequence"/>
</dbReference>
<proteinExistence type="predicted"/>
<evidence type="ECO:0000313" key="1">
    <source>
        <dbReference type="EMBL" id="MFC4109322.1"/>
    </source>
</evidence>
<dbReference type="RefSeq" id="WP_377550564.1">
    <property type="nucleotide sequence ID" value="NZ_JBHSBN010000023.1"/>
</dbReference>